<reference evidence="2 3" key="1">
    <citation type="journal article" date="2019" name="Nat. Med.">
        <title>A library of human gut bacterial isolates paired with longitudinal multiomics data enables mechanistic microbiome research.</title>
        <authorList>
            <person name="Poyet M."/>
            <person name="Groussin M."/>
            <person name="Gibbons S.M."/>
            <person name="Avila-Pacheco J."/>
            <person name="Jiang X."/>
            <person name="Kearney S.M."/>
            <person name="Perrotta A.R."/>
            <person name="Berdy B."/>
            <person name="Zhao S."/>
            <person name="Lieberman T.D."/>
            <person name="Swanson P.K."/>
            <person name="Smith M."/>
            <person name="Roesemann S."/>
            <person name="Alexander J.E."/>
            <person name="Rich S.A."/>
            <person name="Livny J."/>
            <person name="Vlamakis H."/>
            <person name="Clish C."/>
            <person name="Bullock K."/>
            <person name="Deik A."/>
            <person name="Scott J."/>
            <person name="Pierce K.A."/>
            <person name="Xavier R.J."/>
            <person name="Alm E.J."/>
        </authorList>
    </citation>
    <scope>NUCLEOTIDE SEQUENCE [LARGE SCALE GENOMIC DNA]</scope>
    <source>
        <strain evidence="2 3">BIOML-A10</strain>
    </source>
</reference>
<dbReference type="AlphaFoldDB" id="A0A7J4XLS5"/>
<dbReference type="InterPro" id="IPR021638">
    <property type="entry name" value="DUF3244"/>
</dbReference>
<dbReference type="RefSeq" id="WP_005923796.1">
    <property type="nucleotide sequence ID" value="NZ_CABKSE010000001.1"/>
</dbReference>
<evidence type="ECO:0000313" key="3">
    <source>
        <dbReference type="Proteomes" id="UP000422221"/>
    </source>
</evidence>
<dbReference type="Proteomes" id="UP000422221">
    <property type="component" value="Unassembled WGS sequence"/>
</dbReference>
<organism evidence="2 3">
    <name type="scientific">Bacteroides salyersiae</name>
    <dbReference type="NCBI Taxonomy" id="291644"/>
    <lineage>
        <taxon>Bacteria</taxon>
        <taxon>Pseudomonadati</taxon>
        <taxon>Bacteroidota</taxon>
        <taxon>Bacteroidia</taxon>
        <taxon>Bacteroidales</taxon>
        <taxon>Bacteroidaceae</taxon>
        <taxon>Bacteroides</taxon>
    </lineage>
</organism>
<dbReference type="Pfam" id="PF11589">
    <property type="entry name" value="DUF3244"/>
    <property type="match status" value="1"/>
</dbReference>
<dbReference type="Gene3D" id="2.60.40.3080">
    <property type="match status" value="1"/>
</dbReference>
<feature type="signal peptide" evidence="1">
    <location>
        <begin position="1"/>
        <end position="21"/>
    </location>
</feature>
<name>A0A7J4XLS5_9BACE</name>
<feature type="chain" id="PRO_5029585028" evidence="1">
    <location>
        <begin position="22"/>
        <end position="126"/>
    </location>
</feature>
<gene>
    <name evidence="2" type="ORF">F3F73_05200</name>
</gene>
<accession>A0A7J4XLS5</accession>
<keyword evidence="1" id="KW-0732">Signal</keyword>
<protein>
    <submittedName>
        <fullName evidence="2">DUF3244 domain-containing protein</fullName>
    </submittedName>
</protein>
<comment type="caution">
    <text evidence="2">The sequence shown here is derived from an EMBL/GenBank/DDBJ whole genome shotgun (WGS) entry which is preliminary data.</text>
</comment>
<proteinExistence type="predicted"/>
<dbReference type="EMBL" id="VWMK01000004">
    <property type="protein sequence ID" value="KAA3767801.1"/>
    <property type="molecule type" value="Genomic_DNA"/>
</dbReference>
<evidence type="ECO:0000313" key="2">
    <source>
        <dbReference type="EMBL" id="KAA3767801.1"/>
    </source>
</evidence>
<sequence>MKSRLFVLLLTALFIVGNVFAGTPLEDELVLKGEFSQIGGRSVKPELPISATFEGNVLYVEFTTPVGNVDIAIKDATQNVVYTSSMDVTAFGQQVAISVENYQAGTYIIEFRNSKDGYVYGEFTLM</sequence>
<evidence type="ECO:0000256" key="1">
    <source>
        <dbReference type="SAM" id="SignalP"/>
    </source>
</evidence>